<dbReference type="RefSeq" id="WP_094995940.1">
    <property type="nucleotide sequence ID" value="NZ_BMJL01000001.1"/>
</dbReference>
<feature type="binding site" evidence="1">
    <location>
        <position position="295"/>
    </location>
    <ligand>
        <name>Zn(2+)</name>
        <dbReference type="ChEBI" id="CHEBI:29105"/>
    </ligand>
</feature>
<evidence type="ECO:0000313" key="2">
    <source>
        <dbReference type="EMBL" id="ASV29307.1"/>
    </source>
</evidence>
<keyword evidence="1" id="KW-0472">Membrane</keyword>
<keyword evidence="1" id="KW-0479">Metal-binding</keyword>
<accession>A0A223V239</accession>
<dbReference type="PANTHER" id="PTHR38344">
    <property type="entry name" value="UPF0753 PROTEIN AQ_863"/>
    <property type="match status" value="1"/>
</dbReference>
<comment type="similarity">
    <text evidence="1">Belongs to the inorganic carbon transporter (TC 9.A.2) DabA family.</text>
</comment>
<comment type="subcellular location">
    <subcellularLocation>
        <location evidence="1">Cell membrane</location>
        <topology evidence="1">Peripheral membrane protein</topology>
    </subcellularLocation>
</comment>
<dbReference type="GO" id="GO:0008270">
    <property type="term" value="F:zinc ion binding"/>
    <property type="evidence" value="ECO:0007669"/>
    <property type="project" value="UniProtKB-UniRule"/>
</dbReference>
<comment type="function">
    <text evidence="1">Part of an energy-coupled inorganic carbon pump.</text>
</comment>
<protein>
    <recommendedName>
        <fullName evidence="1">Probable inorganic carbon transporter subunit DabA</fullName>
    </recommendedName>
</protein>
<reference evidence="2 3" key="1">
    <citation type="submission" date="2017-08" db="EMBL/GenBank/DDBJ databases">
        <title>The complete genome sequence of Maribacter sp. B1, isolated from deep-sea sediment.</title>
        <authorList>
            <person name="Wu Y.-H."/>
            <person name="Cheng H."/>
            <person name="Xu X.-W."/>
        </authorList>
    </citation>
    <scope>NUCLEOTIDE SEQUENCE [LARGE SCALE GENOMIC DNA]</scope>
    <source>
        <strain evidence="2 3">B1</strain>
    </source>
</reference>
<dbReference type="EMBL" id="CP022957">
    <property type="protein sequence ID" value="ASV29307.1"/>
    <property type="molecule type" value="Genomic_DNA"/>
</dbReference>
<feature type="binding site" evidence="1">
    <location>
        <position position="489"/>
    </location>
    <ligand>
        <name>Zn(2+)</name>
        <dbReference type="ChEBI" id="CHEBI:29105"/>
    </ligand>
</feature>
<keyword evidence="3" id="KW-1185">Reference proteome</keyword>
<dbReference type="AlphaFoldDB" id="A0A223V239"/>
<keyword evidence="1" id="KW-0813">Transport</keyword>
<gene>
    <name evidence="1" type="primary">dabA</name>
    <name evidence="2" type="ORF">CJ263_03200</name>
</gene>
<evidence type="ECO:0000256" key="1">
    <source>
        <dbReference type="HAMAP-Rule" id="MF_01871"/>
    </source>
</evidence>
<evidence type="ECO:0000313" key="3">
    <source>
        <dbReference type="Proteomes" id="UP000215244"/>
    </source>
</evidence>
<name>A0A223V239_9FLAO</name>
<comment type="cofactor">
    <cofactor evidence="1">
        <name>Zn(2+)</name>
        <dbReference type="ChEBI" id="CHEBI:29105"/>
    </cofactor>
</comment>
<dbReference type="InterPro" id="IPR018752">
    <property type="entry name" value="DabA"/>
</dbReference>
<organism evidence="2 3">
    <name type="scientific">Maribacter cobaltidurans</name>
    <dbReference type="NCBI Taxonomy" id="1178778"/>
    <lineage>
        <taxon>Bacteria</taxon>
        <taxon>Pseudomonadati</taxon>
        <taxon>Bacteroidota</taxon>
        <taxon>Flavobacteriia</taxon>
        <taxon>Flavobacteriales</taxon>
        <taxon>Flavobacteriaceae</taxon>
        <taxon>Maribacter</taxon>
    </lineage>
</organism>
<keyword evidence="1" id="KW-1003">Cell membrane</keyword>
<dbReference type="HAMAP" id="MF_01871">
    <property type="entry name" value="DabA"/>
    <property type="match status" value="1"/>
</dbReference>
<sequence length="791" mass="89830">MNQLDIDILIDKASEYVGNTWPLYSFVTSNPLNGFEKEHFFQATQHASTLLGADMFPKADVYKNALKSGAIDALEIQKILQEKGYSQSPEYYLELMSKQASTRTENSEHRLDQYMVKWLSSFMDEGLAEWQMPYKSYGFYTAWRKLATFDESLGPVRITMIPKTSDEALEMVLNGLSDEEIMKAFEHHLVALPGWTGYTKHRVKNLPTWQREAPITLKDYLAIRLWANKKLGGSLITNEVRIDSKNTISELSYLWLLAWEKSWQKQLLQTLKNSSIETSAPSEFDTDAQMVFCIDTRSELIRRHVENHGNYETFGYAGFFGIAMDYQNPKSGLSQKACPPILDSSYVVSEKAKTEKKGSKKSFDHKNEVRNFWNYFLKRMKNMLPSTFGFVEGSGFFYGVNLTLRTLFSKSVYRWKNKELNAYEAVCTPEIKHTDNNDSVNTSIPLAEKVNIVKSAFALMGWKNFAPLVIFVGHGSHSANNPFGSSLDCGACAATPGRHNARMLAKLANDSEVRKSLIEEHDIKIPETTLFVGAEHNTTTDEIVLFDSDTPKSHQKSLANLKINFKKAQVSATQERLGHKTNSVSLAQLKASNWGETRPEWGLAKNASFIIGPRKMTQNHNLEGRCFLHSYDWNTDQDGKSLEAIMQGPMVVTQWINNHYYFSTVDNDAFGAGTKTTHNVTGKFGVVQGNGGDLKRGLPWESLYEEKDNPYHPPLRLTVVINAPRKRVNKILHRNESLKSLITNEWLHLIIMDPETKSETLWAPSQLASIKEKYKETHKSLTSNTYEEVSV</sequence>
<feature type="binding site" evidence="1">
    <location>
        <position position="474"/>
    </location>
    <ligand>
        <name>Zn(2+)</name>
        <dbReference type="ChEBI" id="CHEBI:29105"/>
    </ligand>
</feature>
<dbReference type="GO" id="GO:0005886">
    <property type="term" value="C:plasma membrane"/>
    <property type="evidence" value="ECO:0007669"/>
    <property type="project" value="UniProtKB-SubCell"/>
</dbReference>
<proteinExistence type="inferred from homology"/>
<dbReference type="OrthoDB" id="9805101at2"/>
<dbReference type="PANTHER" id="PTHR38344:SF1">
    <property type="entry name" value="INORGANIC CARBON TRANSPORTER SUBUNIT DABA-RELATED"/>
    <property type="match status" value="1"/>
</dbReference>
<dbReference type="Proteomes" id="UP000215244">
    <property type="component" value="Chromosome"/>
</dbReference>
<dbReference type="KEGG" id="marb:CJ263_03200"/>
<keyword evidence="1" id="KW-0862">Zinc</keyword>
<dbReference type="Pfam" id="PF10070">
    <property type="entry name" value="DabA"/>
    <property type="match status" value="1"/>
</dbReference>
<comment type="subunit">
    <text evidence="1">Forms a complex with DabB.</text>
</comment>
<feature type="binding site" evidence="1">
    <location>
        <position position="293"/>
    </location>
    <ligand>
        <name>Zn(2+)</name>
        <dbReference type="ChEBI" id="CHEBI:29105"/>
    </ligand>
</feature>